<proteinExistence type="predicted"/>
<dbReference type="RefSeq" id="WP_222990086.1">
    <property type="nucleotide sequence ID" value="NZ_JAINVV010000004.1"/>
</dbReference>
<comment type="caution">
    <text evidence="1">The sequence shown here is derived from an EMBL/GenBank/DDBJ whole genome shotgun (WGS) entry which is preliminary data.</text>
</comment>
<dbReference type="SUPFAM" id="SSF53254">
    <property type="entry name" value="Phosphoglycerate mutase-like"/>
    <property type="match status" value="1"/>
</dbReference>
<reference evidence="1 2" key="1">
    <citation type="submission" date="2021-08" db="EMBL/GenBank/DDBJ databases">
        <authorList>
            <person name="Tuo L."/>
        </authorList>
    </citation>
    <scope>NUCLEOTIDE SEQUENCE [LARGE SCALE GENOMIC DNA]</scope>
    <source>
        <strain evidence="1 2">JCM 31229</strain>
    </source>
</reference>
<dbReference type="EMBL" id="JAINVV010000004">
    <property type="protein sequence ID" value="MBY8823056.1"/>
    <property type="molecule type" value="Genomic_DNA"/>
</dbReference>
<dbReference type="InterPro" id="IPR029033">
    <property type="entry name" value="His_PPase_superfam"/>
</dbReference>
<sequence length="198" mass="21464">MFVIVRHGNTFAAGEPSRRIGARTDLPLTRAGREQAQALGVHFASLGWHFSRVLVSPLVRTVETARAILRHQPEPVIPEACEWLREIDHGPDEDMPEDAVLARIGREALSAWDLEGRPPPGWIVDGEARRAAWRDLFSAETSSGPILLVTSNGAARFALLAAPELALPDGMKLPTGAYGVIRRGAGDALTVPAWGMRP</sequence>
<dbReference type="InterPro" id="IPR050275">
    <property type="entry name" value="PGM_Phosphatase"/>
</dbReference>
<evidence type="ECO:0000313" key="2">
    <source>
        <dbReference type="Proteomes" id="UP000706039"/>
    </source>
</evidence>
<protein>
    <submittedName>
        <fullName evidence="1">Histidine phosphatase family protein</fullName>
    </submittedName>
</protein>
<dbReference type="PANTHER" id="PTHR48100">
    <property type="entry name" value="BROAD-SPECIFICITY PHOSPHATASE YOR283W-RELATED"/>
    <property type="match status" value="1"/>
</dbReference>
<dbReference type="CDD" id="cd07067">
    <property type="entry name" value="HP_PGM_like"/>
    <property type="match status" value="1"/>
</dbReference>
<gene>
    <name evidence="1" type="ORF">K7G82_12190</name>
</gene>
<dbReference type="Gene3D" id="3.40.50.1240">
    <property type="entry name" value="Phosphoglycerate mutase-like"/>
    <property type="match status" value="1"/>
</dbReference>
<name>A0ABS7PP79_9SPHN</name>
<keyword evidence="2" id="KW-1185">Reference proteome</keyword>
<evidence type="ECO:0000313" key="1">
    <source>
        <dbReference type="EMBL" id="MBY8823056.1"/>
    </source>
</evidence>
<dbReference type="InterPro" id="IPR013078">
    <property type="entry name" value="His_Pase_superF_clade-1"/>
</dbReference>
<dbReference type="Proteomes" id="UP000706039">
    <property type="component" value="Unassembled WGS sequence"/>
</dbReference>
<accession>A0ABS7PP79</accession>
<organism evidence="1 2">
    <name type="scientific">Sphingomonas colocasiae</name>
    <dbReference type="NCBI Taxonomy" id="1848973"/>
    <lineage>
        <taxon>Bacteria</taxon>
        <taxon>Pseudomonadati</taxon>
        <taxon>Pseudomonadota</taxon>
        <taxon>Alphaproteobacteria</taxon>
        <taxon>Sphingomonadales</taxon>
        <taxon>Sphingomonadaceae</taxon>
        <taxon>Sphingomonas</taxon>
    </lineage>
</organism>
<dbReference type="SMART" id="SM00855">
    <property type="entry name" value="PGAM"/>
    <property type="match status" value="1"/>
</dbReference>
<dbReference type="Pfam" id="PF00300">
    <property type="entry name" value="His_Phos_1"/>
    <property type="match status" value="1"/>
</dbReference>